<dbReference type="EMBL" id="LK022848">
    <property type="protein sequence ID" value="CDR16887.1"/>
    <property type="molecule type" value="Genomic_DNA"/>
</dbReference>
<dbReference type="AlphaFoldDB" id="A0A061A2W6"/>
<keyword evidence="1" id="KW-0805">Transcription regulation</keyword>
<accession>A0A061A2W6</accession>
<keyword evidence="8" id="KW-1185">Reference proteome</keyword>
<dbReference type="InterPro" id="IPR001647">
    <property type="entry name" value="HTH_TetR"/>
</dbReference>
<dbReference type="HOGENOM" id="CLU_069356_2_0_11"/>
<dbReference type="PROSITE" id="PS01081">
    <property type="entry name" value="HTH_TETR_1"/>
    <property type="match status" value="1"/>
</dbReference>
<dbReference type="PANTHER" id="PTHR30055:SF234">
    <property type="entry name" value="HTH-TYPE TRANSCRIPTIONAL REGULATOR BETI"/>
    <property type="match status" value="1"/>
</dbReference>
<dbReference type="InterPro" id="IPR023772">
    <property type="entry name" value="DNA-bd_HTH_TetR-type_CS"/>
</dbReference>
<dbReference type="SUPFAM" id="SSF46689">
    <property type="entry name" value="Homeodomain-like"/>
    <property type="match status" value="1"/>
</dbReference>
<keyword evidence="2 4" id="KW-0238">DNA-binding</keyword>
<reference evidence="6" key="1">
    <citation type="submission" date="2014-05" db="EMBL/GenBank/DDBJ databases">
        <authorList>
            <person name="Horn Fabian"/>
        </authorList>
    </citation>
    <scope>NUCLEOTIDE SEQUENCE</scope>
</reference>
<dbReference type="FunFam" id="1.10.10.60:FF:000141">
    <property type="entry name" value="TetR family transcriptional regulator"/>
    <property type="match status" value="1"/>
</dbReference>
<evidence type="ECO:0000259" key="5">
    <source>
        <dbReference type="PROSITE" id="PS50977"/>
    </source>
</evidence>
<dbReference type="GO" id="GO:0003700">
    <property type="term" value="F:DNA-binding transcription factor activity"/>
    <property type="evidence" value="ECO:0007669"/>
    <property type="project" value="TreeGrafter"/>
</dbReference>
<dbReference type="PRINTS" id="PR00455">
    <property type="entry name" value="HTHTETR"/>
</dbReference>
<evidence type="ECO:0000313" key="8">
    <source>
        <dbReference type="Proteomes" id="UP000756710"/>
    </source>
</evidence>
<evidence type="ECO:0000256" key="3">
    <source>
        <dbReference type="ARBA" id="ARBA00023163"/>
    </source>
</evidence>
<dbReference type="Gene3D" id="1.10.357.10">
    <property type="entry name" value="Tetracycline Repressor, domain 2"/>
    <property type="match status" value="1"/>
</dbReference>
<dbReference type="InterPro" id="IPR050109">
    <property type="entry name" value="HTH-type_TetR-like_transc_reg"/>
</dbReference>
<proteinExistence type="predicted"/>
<sequence length="193" mass="21086">MSETMGRRERKKAATRQALADAALRLFLDRGFDQVSVRDVAEAADVSTTTVFKHFPSKEALLFDLDSDREAALIAVVRDRPEGMSIPTALREHTLRMHPDGAGDPEMARFVELTESTPALREYGRRMWMRHEAALAAAVAEATGAPEDDPGCAALAHFALETVSFARGRGDARQAIEAAFALLEHGWPAAGQR</sequence>
<dbReference type="Gene3D" id="1.10.10.60">
    <property type="entry name" value="Homeodomain-like"/>
    <property type="match status" value="1"/>
</dbReference>
<evidence type="ECO:0000313" key="6">
    <source>
        <dbReference type="EMBL" id="CDR16887.1"/>
    </source>
</evidence>
<evidence type="ECO:0000313" key="7">
    <source>
        <dbReference type="EMBL" id="MBP2060610.1"/>
    </source>
</evidence>
<dbReference type="GO" id="GO:0000976">
    <property type="term" value="F:transcription cis-regulatory region binding"/>
    <property type="evidence" value="ECO:0007669"/>
    <property type="project" value="TreeGrafter"/>
</dbReference>
<feature type="DNA-binding region" description="H-T-H motif" evidence="4">
    <location>
        <begin position="36"/>
        <end position="55"/>
    </location>
</feature>
<gene>
    <name evidence="7" type="ORF">J2Z30_001612</name>
    <name evidence="6" type="ORF">SIRAN9172</name>
</gene>
<name>A0A061A2W6_9ACTN</name>
<organism evidence="6">
    <name type="scientific">Streptomyces iranensis</name>
    <dbReference type="NCBI Taxonomy" id="576784"/>
    <lineage>
        <taxon>Bacteria</taxon>
        <taxon>Bacillati</taxon>
        <taxon>Actinomycetota</taxon>
        <taxon>Actinomycetes</taxon>
        <taxon>Kitasatosporales</taxon>
        <taxon>Streptomycetaceae</taxon>
        <taxon>Streptomyces</taxon>
        <taxon>Streptomyces violaceusniger group</taxon>
    </lineage>
</organism>
<evidence type="ECO:0000256" key="1">
    <source>
        <dbReference type="ARBA" id="ARBA00023015"/>
    </source>
</evidence>
<dbReference type="Proteomes" id="UP000756710">
    <property type="component" value="Unassembled WGS sequence"/>
</dbReference>
<evidence type="ECO:0000256" key="2">
    <source>
        <dbReference type="ARBA" id="ARBA00023125"/>
    </source>
</evidence>
<keyword evidence="3" id="KW-0804">Transcription</keyword>
<dbReference type="Pfam" id="PF17754">
    <property type="entry name" value="TetR_C_14"/>
    <property type="match status" value="1"/>
</dbReference>
<dbReference type="InterPro" id="IPR041347">
    <property type="entry name" value="MftR_C"/>
</dbReference>
<dbReference type="EMBL" id="JAGGLR010000003">
    <property type="protein sequence ID" value="MBP2060610.1"/>
    <property type="molecule type" value="Genomic_DNA"/>
</dbReference>
<dbReference type="PROSITE" id="PS50977">
    <property type="entry name" value="HTH_TETR_2"/>
    <property type="match status" value="1"/>
</dbReference>
<dbReference type="Pfam" id="PF00440">
    <property type="entry name" value="TetR_N"/>
    <property type="match status" value="1"/>
</dbReference>
<evidence type="ECO:0000256" key="4">
    <source>
        <dbReference type="PROSITE-ProRule" id="PRU00335"/>
    </source>
</evidence>
<dbReference type="GO" id="GO:0045892">
    <property type="term" value="P:negative regulation of DNA-templated transcription"/>
    <property type="evidence" value="ECO:0007669"/>
    <property type="project" value="UniProtKB-ARBA"/>
</dbReference>
<reference evidence="7 8" key="2">
    <citation type="submission" date="2021-03" db="EMBL/GenBank/DDBJ databases">
        <title>Genomic Encyclopedia of Type Strains, Phase IV (KMG-IV): sequencing the most valuable type-strain genomes for metagenomic binning, comparative biology and taxonomic classification.</title>
        <authorList>
            <person name="Goeker M."/>
        </authorList>
    </citation>
    <scope>NUCLEOTIDE SEQUENCE [LARGE SCALE GENOMIC DNA]</scope>
    <source>
        <strain evidence="7 8">DSM 41954</strain>
    </source>
</reference>
<dbReference type="InterPro" id="IPR009057">
    <property type="entry name" value="Homeodomain-like_sf"/>
</dbReference>
<feature type="domain" description="HTH tetR-type" evidence="5">
    <location>
        <begin position="13"/>
        <end position="73"/>
    </location>
</feature>
<dbReference type="PANTHER" id="PTHR30055">
    <property type="entry name" value="HTH-TYPE TRANSCRIPTIONAL REGULATOR RUTR"/>
    <property type="match status" value="1"/>
</dbReference>
<protein>
    <submittedName>
        <fullName evidence="7">AcrR family transcriptional regulator</fullName>
    </submittedName>
    <submittedName>
        <fullName evidence="6">Regulatory protein TetR</fullName>
    </submittedName>
</protein>